<dbReference type="GO" id="GO:1903600">
    <property type="term" value="C:glutaminase complex"/>
    <property type="evidence" value="ECO:0007669"/>
    <property type="project" value="TreeGrafter"/>
</dbReference>
<evidence type="ECO:0000256" key="12">
    <source>
        <dbReference type="PIRSR" id="PIRSR005639-2"/>
    </source>
</evidence>
<evidence type="ECO:0000256" key="1">
    <source>
        <dbReference type="ARBA" id="ARBA00008345"/>
    </source>
</evidence>
<keyword evidence="4 10" id="KW-0315">Glutamine amidotransferase</keyword>
<evidence type="ECO:0000256" key="4">
    <source>
        <dbReference type="ARBA" id="ARBA00022962"/>
    </source>
</evidence>
<evidence type="ECO:0000256" key="8">
    <source>
        <dbReference type="ARBA" id="ARBA00054599"/>
    </source>
</evidence>
<dbReference type="InterPro" id="IPR021196">
    <property type="entry name" value="PdxT/SNO_CS"/>
</dbReference>
<dbReference type="GO" id="GO:0036381">
    <property type="term" value="F:pyridoxal 5'-phosphate synthase (glutamine hydrolysing) activity"/>
    <property type="evidence" value="ECO:0007669"/>
    <property type="project" value="UniProtKB-UniRule"/>
</dbReference>
<comment type="catalytic activity">
    <reaction evidence="6 10">
        <text>aldehydo-D-ribose 5-phosphate + D-glyceraldehyde 3-phosphate + L-glutamine = pyridoxal 5'-phosphate + L-glutamate + phosphate + 3 H2O + H(+)</text>
        <dbReference type="Rhea" id="RHEA:31507"/>
        <dbReference type="ChEBI" id="CHEBI:15377"/>
        <dbReference type="ChEBI" id="CHEBI:15378"/>
        <dbReference type="ChEBI" id="CHEBI:29985"/>
        <dbReference type="ChEBI" id="CHEBI:43474"/>
        <dbReference type="ChEBI" id="CHEBI:58273"/>
        <dbReference type="ChEBI" id="CHEBI:58359"/>
        <dbReference type="ChEBI" id="CHEBI:59776"/>
        <dbReference type="ChEBI" id="CHEBI:597326"/>
        <dbReference type="EC" id="4.3.3.6"/>
    </reaction>
</comment>
<dbReference type="CDD" id="cd01749">
    <property type="entry name" value="GATase1_PB"/>
    <property type="match status" value="1"/>
</dbReference>
<feature type="active site" description="Charge relay system" evidence="10 11">
    <location>
        <position position="169"/>
    </location>
</feature>
<dbReference type="NCBIfam" id="TIGR03800">
    <property type="entry name" value="PLP_synth_Pdx2"/>
    <property type="match status" value="1"/>
</dbReference>
<dbReference type="Pfam" id="PF01174">
    <property type="entry name" value="SNO"/>
    <property type="match status" value="1"/>
</dbReference>
<comment type="pathway">
    <text evidence="10">Cofactor biosynthesis; pyridoxal 5'-phosphate biosynthesis.</text>
</comment>
<dbReference type="GO" id="GO:0042823">
    <property type="term" value="P:pyridoxal phosphate biosynthetic process"/>
    <property type="evidence" value="ECO:0007669"/>
    <property type="project" value="UniProtKB-UniRule"/>
</dbReference>
<comment type="function">
    <text evidence="8 10">Catalyzes the hydrolysis of glutamine to glutamate and ammonia as part of the biosynthesis of pyridoxal 5'-phosphate. The resulting ammonia molecule is channeled to the active site of PdxS.</text>
</comment>
<keyword evidence="13" id="KW-0808">Transferase</keyword>
<evidence type="ECO:0000256" key="5">
    <source>
        <dbReference type="ARBA" id="ARBA00023239"/>
    </source>
</evidence>
<dbReference type="PIRSF" id="PIRSF005639">
    <property type="entry name" value="Glut_amidoT_SNO"/>
    <property type="match status" value="1"/>
</dbReference>
<evidence type="ECO:0000256" key="7">
    <source>
        <dbReference type="ARBA" id="ARBA00049534"/>
    </source>
</evidence>
<dbReference type="InterPro" id="IPR029062">
    <property type="entry name" value="Class_I_gatase-like"/>
</dbReference>
<evidence type="ECO:0000313" key="13">
    <source>
        <dbReference type="EMBL" id="VWX38529.1"/>
    </source>
</evidence>
<comment type="catalytic activity">
    <reaction evidence="7 10">
        <text>L-glutamine + H2O = L-glutamate + NH4(+)</text>
        <dbReference type="Rhea" id="RHEA:15889"/>
        <dbReference type="ChEBI" id="CHEBI:15377"/>
        <dbReference type="ChEBI" id="CHEBI:28938"/>
        <dbReference type="ChEBI" id="CHEBI:29985"/>
        <dbReference type="ChEBI" id="CHEBI:58359"/>
        <dbReference type="EC" id="3.5.1.2"/>
    </reaction>
</comment>
<evidence type="ECO:0000256" key="2">
    <source>
        <dbReference type="ARBA" id="ARBA00022801"/>
    </source>
</evidence>
<evidence type="ECO:0000313" key="14">
    <source>
        <dbReference type="Proteomes" id="UP000439752"/>
    </source>
</evidence>
<feature type="binding site" evidence="10 12">
    <location>
        <begin position="46"/>
        <end position="48"/>
    </location>
    <ligand>
        <name>L-glutamine</name>
        <dbReference type="ChEBI" id="CHEBI:58359"/>
    </ligand>
</feature>
<dbReference type="SUPFAM" id="SSF52317">
    <property type="entry name" value="Class I glutamine amidotransferase-like"/>
    <property type="match status" value="1"/>
</dbReference>
<dbReference type="PROSITE" id="PS51130">
    <property type="entry name" value="PDXT_SNO_2"/>
    <property type="match status" value="1"/>
</dbReference>
<dbReference type="GO" id="GO:0016740">
    <property type="term" value="F:transferase activity"/>
    <property type="evidence" value="ECO:0007669"/>
    <property type="project" value="UniProtKB-KW"/>
</dbReference>
<dbReference type="EC" id="4.3.3.6" evidence="10"/>
<reference evidence="13 14" key="1">
    <citation type="submission" date="2019-10" db="EMBL/GenBank/DDBJ databases">
        <authorList>
            <person name="Karimi E."/>
        </authorList>
    </citation>
    <scope>NUCLEOTIDE SEQUENCE [LARGE SCALE GENOMIC DNA]</scope>
    <source>
        <strain evidence="13">Exiguobacterium sp. 9Y</strain>
    </source>
</reference>
<dbReference type="Proteomes" id="UP000439752">
    <property type="component" value="Unassembled WGS sequence"/>
</dbReference>
<gene>
    <name evidence="10 13" type="primary">pdxT</name>
    <name evidence="13" type="ORF">EXIGUO9Y_420011</name>
</gene>
<feature type="active site" description="Charge relay system" evidence="10 11">
    <location>
        <position position="167"/>
    </location>
</feature>
<dbReference type="Gene3D" id="3.40.50.880">
    <property type="match status" value="1"/>
</dbReference>
<dbReference type="GO" id="GO:0004359">
    <property type="term" value="F:glutaminase activity"/>
    <property type="evidence" value="ECO:0007669"/>
    <property type="project" value="UniProtKB-UniRule"/>
</dbReference>
<dbReference type="PANTHER" id="PTHR31559:SF0">
    <property type="entry name" value="PYRIDOXAL 5'-PHOSPHATE SYNTHASE SUBUNIT SNO1-RELATED"/>
    <property type="match status" value="1"/>
</dbReference>
<accession>A0A653IHL0</accession>
<dbReference type="InterPro" id="IPR002161">
    <property type="entry name" value="PdxT/SNO"/>
</dbReference>
<dbReference type="EMBL" id="CABWKQ010000037">
    <property type="protein sequence ID" value="VWX38529.1"/>
    <property type="molecule type" value="Genomic_DNA"/>
</dbReference>
<dbReference type="HAMAP" id="MF_01615">
    <property type="entry name" value="PdxT"/>
    <property type="match status" value="1"/>
</dbReference>
<feature type="active site" description="Nucleophile" evidence="10 11">
    <location>
        <position position="77"/>
    </location>
</feature>
<sequence>MVIGVLGLQGAIREHLEMLASLGVKTRIVKSAGDLEGLAGLVLPGGESTTMRRLIDRYALLAPLRQKINTLPMFGTCAGMILLATELEQGDVHLGAIPMKVKRNAFGRQVDSFETMLAVEGIEVDIEAVFIRAPYVERIDQATRVLARIDDEIVVVETDMHLACSFHPELTNDTRLHRYFIEKVKKQRSVHVI</sequence>
<name>A0A653IHL0_9BACL</name>
<evidence type="ECO:0000256" key="10">
    <source>
        <dbReference type="HAMAP-Rule" id="MF_01615"/>
    </source>
</evidence>
<evidence type="ECO:0000256" key="11">
    <source>
        <dbReference type="PIRSR" id="PIRSR005639-1"/>
    </source>
</evidence>
<comment type="similarity">
    <text evidence="1 10">Belongs to the glutaminase PdxT/SNO family.</text>
</comment>
<dbReference type="PROSITE" id="PS01236">
    <property type="entry name" value="PDXT_SNO_1"/>
    <property type="match status" value="1"/>
</dbReference>
<feature type="binding site" evidence="10 12">
    <location>
        <position position="103"/>
    </location>
    <ligand>
        <name>L-glutamine</name>
        <dbReference type="ChEBI" id="CHEBI:58359"/>
    </ligand>
</feature>
<dbReference type="RefSeq" id="WP_159174074.1">
    <property type="nucleotide sequence ID" value="NZ_LR732312.1"/>
</dbReference>
<dbReference type="FunFam" id="3.40.50.880:FF:000010">
    <property type="entry name" value="uncharacterized protein LOC100176842 isoform X2"/>
    <property type="match status" value="1"/>
</dbReference>
<dbReference type="AlphaFoldDB" id="A0A653IHL0"/>
<comment type="subunit">
    <text evidence="9 10">In the presence of PdxS, forms a dodecamer of heterodimers. Only shows activity in the heterodimer.</text>
</comment>
<dbReference type="PANTHER" id="PTHR31559">
    <property type="entry name" value="PYRIDOXAL 5'-PHOSPHATE SYNTHASE SUBUNIT SNO"/>
    <property type="match status" value="1"/>
</dbReference>
<evidence type="ECO:0000256" key="9">
    <source>
        <dbReference type="ARBA" id="ARBA00064749"/>
    </source>
</evidence>
<dbReference type="GO" id="GO:0005829">
    <property type="term" value="C:cytosol"/>
    <property type="evidence" value="ECO:0007669"/>
    <property type="project" value="TreeGrafter"/>
</dbReference>
<protein>
    <recommendedName>
        <fullName evidence="10">Pyridoxal 5'-phosphate synthase subunit PdxT</fullName>
        <ecNumber evidence="10">4.3.3.6</ecNumber>
    </recommendedName>
    <alternativeName>
        <fullName evidence="10">Pdx2</fullName>
    </alternativeName>
    <alternativeName>
        <fullName evidence="10">Pyridoxal 5'-phosphate synthase glutaminase subunit</fullName>
        <ecNumber evidence="10">3.5.1.2</ecNumber>
    </alternativeName>
</protein>
<proteinExistence type="inferred from homology"/>
<keyword evidence="14" id="KW-1185">Reference proteome</keyword>
<dbReference type="UniPathway" id="UPA00245"/>
<dbReference type="PROSITE" id="PS51273">
    <property type="entry name" value="GATASE_TYPE_1"/>
    <property type="match status" value="1"/>
</dbReference>
<evidence type="ECO:0000256" key="6">
    <source>
        <dbReference type="ARBA" id="ARBA00047992"/>
    </source>
</evidence>
<dbReference type="GO" id="GO:0006543">
    <property type="term" value="P:L-glutamine catabolic process"/>
    <property type="evidence" value="ECO:0007669"/>
    <property type="project" value="UniProtKB-UniRule"/>
</dbReference>
<keyword evidence="2 10" id="KW-0378">Hydrolase</keyword>
<organism evidence="13 14">
    <name type="scientific">Exiguobacterium oxidotolerans</name>
    <dbReference type="NCBI Taxonomy" id="223958"/>
    <lineage>
        <taxon>Bacteria</taxon>
        <taxon>Bacillati</taxon>
        <taxon>Bacillota</taxon>
        <taxon>Bacilli</taxon>
        <taxon>Bacillales</taxon>
        <taxon>Bacillales Family XII. Incertae Sedis</taxon>
        <taxon>Exiguobacterium</taxon>
    </lineage>
</organism>
<dbReference type="EC" id="3.5.1.2" evidence="10"/>
<dbReference type="GO" id="GO:0008614">
    <property type="term" value="P:pyridoxine metabolic process"/>
    <property type="evidence" value="ECO:0007669"/>
    <property type="project" value="TreeGrafter"/>
</dbReference>
<evidence type="ECO:0000256" key="3">
    <source>
        <dbReference type="ARBA" id="ARBA00022898"/>
    </source>
</evidence>
<keyword evidence="5 10" id="KW-0456">Lyase</keyword>
<keyword evidence="3 10" id="KW-0663">Pyridoxal phosphate</keyword>
<feature type="binding site" evidence="10 12">
    <location>
        <begin position="131"/>
        <end position="132"/>
    </location>
    <ligand>
        <name>L-glutamine</name>
        <dbReference type="ChEBI" id="CHEBI:58359"/>
    </ligand>
</feature>